<dbReference type="GO" id="GO:0016746">
    <property type="term" value="F:acyltransferase activity"/>
    <property type="evidence" value="ECO:0007669"/>
    <property type="project" value="UniProtKB-KW"/>
</dbReference>
<evidence type="ECO:0000256" key="1">
    <source>
        <dbReference type="ARBA" id="ARBA00001232"/>
    </source>
</evidence>
<comment type="pathway">
    <text evidence="10">Lipid metabolism; phospholipid metabolism.</text>
</comment>
<evidence type="ECO:0000256" key="6">
    <source>
        <dbReference type="ARBA" id="ARBA00023209"/>
    </source>
</evidence>
<dbReference type="NCBIfam" id="TIGR00182">
    <property type="entry name" value="plsX"/>
    <property type="match status" value="1"/>
</dbReference>
<evidence type="ECO:0000313" key="12">
    <source>
        <dbReference type="Proteomes" id="UP000779508"/>
    </source>
</evidence>
<keyword evidence="12" id="KW-1185">Reference proteome</keyword>
<dbReference type="RefSeq" id="WP_216418103.1">
    <property type="nucleotide sequence ID" value="NZ_JAHLQK010000005.1"/>
</dbReference>
<proteinExistence type="inferred from homology"/>
<keyword evidence="7 10" id="KW-1208">Phospholipid metabolism</keyword>
<organism evidence="11 12">
    <name type="scientific">Alkaliphilus flagellatus</name>
    <dbReference type="NCBI Taxonomy" id="2841507"/>
    <lineage>
        <taxon>Bacteria</taxon>
        <taxon>Bacillati</taxon>
        <taxon>Bacillota</taxon>
        <taxon>Clostridia</taxon>
        <taxon>Peptostreptococcales</taxon>
        <taxon>Natronincolaceae</taxon>
        <taxon>Alkaliphilus</taxon>
    </lineage>
</organism>
<comment type="catalytic activity">
    <reaction evidence="1 10">
        <text>a fatty acyl-[ACP] + phosphate = an acyl phosphate + holo-[ACP]</text>
        <dbReference type="Rhea" id="RHEA:42292"/>
        <dbReference type="Rhea" id="RHEA-COMP:9685"/>
        <dbReference type="Rhea" id="RHEA-COMP:14125"/>
        <dbReference type="ChEBI" id="CHEBI:43474"/>
        <dbReference type="ChEBI" id="CHEBI:59918"/>
        <dbReference type="ChEBI" id="CHEBI:64479"/>
        <dbReference type="ChEBI" id="CHEBI:138651"/>
        <dbReference type="EC" id="2.3.1.274"/>
    </reaction>
</comment>
<dbReference type="InterPro" id="IPR012281">
    <property type="entry name" value="Phospholipid_synth_PlsX-like"/>
</dbReference>
<keyword evidence="3 10" id="KW-0444">Lipid biosynthesis</keyword>
<dbReference type="PANTHER" id="PTHR30100:SF1">
    <property type="entry name" value="PHOSPHATE ACYLTRANSFERASE"/>
    <property type="match status" value="1"/>
</dbReference>
<gene>
    <name evidence="10 11" type="primary">plsX</name>
    <name evidence="11" type="ORF">KQI88_13255</name>
</gene>
<evidence type="ECO:0000256" key="7">
    <source>
        <dbReference type="ARBA" id="ARBA00023264"/>
    </source>
</evidence>
<dbReference type="InterPro" id="IPR003664">
    <property type="entry name" value="FA_synthesis"/>
</dbReference>
<evidence type="ECO:0000313" key="11">
    <source>
        <dbReference type="EMBL" id="MBU5677383.1"/>
    </source>
</evidence>
<evidence type="ECO:0000256" key="9">
    <source>
        <dbReference type="ARBA" id="ARBA00046608"/>
    </source>
</evidence>
<keyword evidence="6 10" id="KW-0594">Phospholipid biosynthesis</keyword>
<name>A0ABS6G6Y7_9FIRM</name>
<dbReference type="HAMAP" id="MF_00019">
    <property type="entry name" value="PlsX"/>
    <property type="match status" value="1"/>
</dbReference>
<keyword evidence="5 10" id="KW-0443">Lipid metabolism</keyword>
<comment type="caution">
    <text evidence="11">The sequence shown here is derived from an EMBL/GenBank/DDBJ whole genome shotgun (WGS) entry which is preliminary data.</text>
</comment>
<dbReference type="EMBL" id="JAHLQK010000005">
    <property type="protein sequence ID" value="MBU5677383.1"/>
    <property type="molecule type" value="Genomic_DNA"/>
</dbReference>
<comment type="function">
    <text evidence="10">Catalyzes the reversible formation of acyl-phosphate (acyl-PO(4)) from acyl-[acyl-carrier-protein] (acyl-ACP). This enzyme utilizes acyl-ACP as fatty acyl donor, but not acyl-CoA.</text>
</comment>
<comment type="similarity">
    <text evidence="10">Belongs to the PlsX family.</text>
</comment>
<keyword evidence="4 10" id="KW-0808">Transferase</keyword>
<dbReference type="EC" id="2.3.1.274" evidence="8 10"/>
<evidence type="ECO:0000256" key="4">
    <source>
        <dbReference type="ARBA" id="ARBA00022679"/>
    </source>
</evidence>
<evidence type="ECO:0000256" key="10">
    <source>
        <dbReference type="HAMAP-Rule" id="MF_00019"/>
    </source>
</evidence>
<keyword evidence="11" id="KW-0012">Acyltransferase</keyword>
<dbReference type="PANTHER" id="PTHR30100">
    <property type="entry name" value="FATTY ACID/PHOSPHOLIPID SYNTHESIS PROTEIN PLSX"/>
    <property type="match status" value="1"/>
</dbReference>
<reference evidence="11 12" key="1">
    <citation type="submission" date="2021-06" db="EMBL/GenBank/DDBJ databases">
        <authorList>
            <person name="Sun Q."/>
            <person name="Li D."/>
        </authorList>
    </citation>
    <scope>NUCLEOTIDE SEQUENCE [LARGE SCALE GENOMIC DNA]</scope>
    <source>
        <strain evidence="11 12">MSJ-5</strain>
    </source>
</reference>
<comment type="subcellular location">
    <subcellularLocation>
        <location evidence="10">Cytoplasm</location>
    </subcellularLocation>
    <text evidence="10">Associated with the membrane possibly through PlsY.</text>
</comment>
<dbReference type="Proteomes" id="UP000779508">
    <property type="component" value="Unassembled WGS sequence"/>
</dbReference>
<comment type="subunit">
    <text evidence="9 10">Homodimer. Probably interacts with PlsY.</text>
</comment>
<keyword evidence="2 10" id="KW-0963">Cytoplasm</keyword>
<evidence type="ECO:0000256" key="5">
    <source>
        <dbReference type="ARBA" id="ARBA00023098"/>
    </source>
</evidence>
<dbReference type="Pfam" id="PF02504">
    <property type="entry name" value="FA_synthesis"/>
    <property type="match status" value="1"/>
</dbReference>
<evidence type="ECO:0000256" key="3">
    <source>
        <dbReference type="ARBA" id="ARBA00022516"/>
    </source>
</evidence>
<accession>A0ABS6G6Y7</accession>
<evidence type="ECO:0000256" key="8">
    <source>
        <dbReference type="ARBA" id="ARBA00024069"/>
    </source>
</evidence>
<dbReference type="PIRSF" id="PIRSF002465">
    <property type="entry name" value="Phsphlp_syn_PlsX"/>
    <property type="match status" value="1"/>
</dbReference>
<protein>
    <recommendedName>
        <fullName evidence="8 10">Phosphate acyltransferase</fullName>
        <ecNumber evidence="8 10">2.3.1.274</ecNumber>
    </recommendedName>
    <alternativeName>
        <fullName evidence="10">Acyl-ACP phosphotransacylase</fullName>
    </alternativeName>
    <alternativeName>
        <fullName evidence="10">Acyl-[acyl-carrier-protein]--phosphate acyltransferase</fullName>
    </alternativeName>
    <alternativeName>
        <fullName evidence="10">Phosphate-acyl-ACP acyltransferase</fullName>
    </alternativeName>
</protein>
<sequence length="335" mass="35992">MKIVIDAMGGDNAPSVTVEGAIEAVKSYDVNIILTGNQPMIENELAKYDYPREKIEIIHCSEQITNEDKPVISIRKKKDSSMVVGLKLVKENKADAIISAGNTGALLAGGLLLLGRIKGIDRPALAPVYPTTKGISVLIDGGANADCKPRNFLEFGVMGSIYAEKVIGIKKPKVCTVNIGIEEEKGSDVVKAAHNLCKDASFNFKGNVEARDIPSGYADVILCDGFTGNVILKLTEGLASSIFGLLKEEFVKNTFRKIGALLLKSGLRDFKKRFDYTEYGGAPFLGVNGVLIKAHGSSDGKAIKNAVRQAIKFVDNNIIEDITTEITSLGVDTLE</sequence>
<evidence type="ECO:0000256" key="2">
    <source>
        <dbReference type="ARBA" id="ARBA00022490"/>
    </source>
</evidence>